<reference evidence="2" key="1">
    <citation type="submission" date="2020-05" db="EMBL/GenBank/DDBJ databases">
        <authorList>
            <person name="Chiriac C."/>
            <person name="Salcher M."/>
            <person name="Ghai R."/>
            <person name="Kavagutti S V."/>
        </authorList>
    </citation>
    <scope>NUCLEOTIDE SEQUENCE</scope>
</reference>
<organism evidence="2">
    <name type="scientific">freshwater metagenome</name>
    <dbReference type="NCBI Taxonomy" id="449393"/>
    <lineage>
        <taxon>unclassified sequences</taxon>
        <taxon>metagenomes</taxon>
        <taxon>ecological metagenomes</taxon>
    </lineage>
</organism>
<protein>
    <submittedName>
        <fullName evidence="2">Unannotated protein</fullName>
    </submittedName>
</protein>
<keyword evidence="1" id="KW-0812">Transmembrane</keyword>
<proteinExistence type="predicted"/>
<accession>A0A6J7FQ54</accession>
<evidence type="ECO:0000256" key="1">
    <source>
        <dbReference type="SAM" id="Phobius"/>
    </source>
</evidence>
<sequence>MSAISREDRYGRTASPRRAAIVVGGIVALILGITAAWFVWANPIGWGPHAIATDTGFSIDGDNVTVMFDVSITPDHAAACAVKALDKGFAVVGWKVITYAASSVDTRHDQVTLRVISPAVTGLVSSCWLT</sequence>
<name>A0A6J7FQ54_9ZZZZ</name>
<evidence type="ECO:0000313" key="2">
    <source>
        <dbReference type="EMBL" id="CAB4897627.1"/>
    </source>
</evidence>
<dbReference type="InterPro" id="IPR025443">
    <property type="entry name" value="DUF4307"/>
</dbReference>
<dbReference type="Pfam" id="PF14155">
    <property type="entry name" value="DUF4307"/>
    <property type="match status" value="1"/>
</dbReference>
<dbReference type="EMBL" id="CAFBMB010000046">
    <property type="protein sequence ID" value="CAB4897627.1"/>
    <property type="molecule type" value="Genomic_DNA"/>
</dbReference>
<dbReference type="AlphaFoldDB" id="A0A6J7FQ54"/>
<keyword evidence="1" id="KW-1133">Transmembrane helix</keyword>
<feature type="transmembrane region" description="Helical" evidence="1">
    <location>
        <begin position="20"/>
        <end position="40"/>
    </location>
</feature>
<keyword evidence="1" id="KW-0472">Membrane</keyword>
<gene>
    <name evidence="2" type="ORF">UFOPK3516_00769</name>
</gene>